<dbReference type="InterPro" id="IPR016161">
    <property type="entry name" value="Ald_DH/histidinol_DH"/>
</dbReference>
<keyword evidence="4" id="KW-1185">Reference proteome</keyword>
<dbReference type="PANTHER" id="PTHR11699">
    <property type="entry name" value="ALDEHYDE DEHYDROGENASE-RELATED"/>
    <property type="match status" value="1"/>
</dbReference>
<dbReference type="Gene3D" id="3.40.309.10">
    <property type="entry name" value="Aldehyde Dehydrogenase, Chain A, domain 2"/>
    <property type="match status" value="1"/>
</dbReference>
<dbReference type="InterPro" id="IPR016162">
    <property type="entry name" value="Ald_DH_N"/>
</dbReference>
<reference evidence="4" key="1">
    <citation type="journal article" date="2019" name="Int. J. Syst. Evol. Microbiol.">
        <title>The Global Catalogue of Microorganisms (GCM) 10K type strain sequencing project: providing services to taxonomists for standard genome sequencing and annotation.</title>
        <authorList>
            <consortium name="The Broad Institute Genomics Platform"/>
            <consortium name="The Broad Institute Genome Sequencing Center for Infectious Disease"/>
            <person name="Wu L."/>
            <person name="Ma J."/>
        </authorList>
    </citation>
    <scope>NUCLEOTIDE SEQUENCE [LARGE SCALE GENOMIC DNA]</scope>
    <source>
        <strain evidence="4">CCUG 56401</strain>
    </source>
</reference>
<dbReference type="InterPro" id="IPR015590">
    <property type="entry name" value="Aldehyde_DH_dom"/>
</dbReference>
<dbReference type="SUPFAM" id="SSF53720">
    <property type="entry name" value="ALDH-like"/>
    <property type="match status" value="1"/>
</dbReference>
<keyword evidence="1" id="KW-0560">Oxidoreductase</keyword>
<evidence type="ECO:0000313" key="4">
    <source>
        <dbReference type="Proteomes" id="UP001597018"/>
    </source>
</evidence>
<accession>A0ABW3FVY1</accession>
<dbReference type="PROSITE" id="PS00070">
    <property type="entry name" value="ALDEHYDE_DEHYDR_CYS"/>
    <property type="match status" value="1"/>
</dbReference>
<evidence type="ECO:0000313" key="3">
    <source>
        <dbReference type="EMBL" id="MFD0922704.1"/>
    </source>
</evidence>
<feature type="domain" description="Aldehyde dehydrogenase" evidence="2">
    <location>
        <begin position="18"/>
        <end position="451"/>
    </location>
</feature>
<proteinExistence type="predicted"/>
<dbReference type="Proteomes" id="UP001597018">
    <property type="component" value="Unassembled WGS sequence"/>
</dbReference>
<evidence type="ECO:0000256" key="1">
    <source>
        <dbReference type="ARBA" id="ARBA00023002"/>
    </source>
</evidence>
<dbReference type="InterPro" id="IPR016163">
    <property type="entry name" value="Ald_DH_C"/>
</dbReference>
<organism evidence="3 4">
    <name type="scientific">Saccharopolyspora rosea</name>
    <dbReference type="NCBI Taxonomy" id="524884"/>
    <lineage>
        <taxon>Bacteria</taxon>
        <taxon>Bacillati</taxon>
        <taxon>Actinomycetota</taxon>
        <taxon>Actinomycetes</taxon>
        <taxon>Pseudonocardiales</taxon>
        <taxon>Pseudonocardiaceae</taxon>
        <taxon>Saccharopolyspora</taxon>
    </lineage>
</organism>
<comment type="caution">
    <text evidence="3">The sequence shown here is derived from an EMBL/GenBank/DDBJ whole genome shotgun (WGS) entry which is preliminary data.</text>
</comment>
<gene>
    <name evidence="3" type="ORF">ACFQ16_23405</name>
</gene>
<dbReference type="InterPro" id="IPR016160">
    <property type="entry name" value="Ald_DH_CS_CYS"/>
</dbReference>
<sequence length="493" mass="52796">MDAHSMYIAGEPVGAADGATFTSYEPATGRVLAELPRGGPAEVDRALAAARRAFDDGPWPRMSGAERAALLDAVAARLGEHADRLARWEVRDGGTTVRKARALDLPAARAAFEWSAWWARELADTDTDGAGTHLRRHPVGVVAEIVPWNFPLLLAAWRMAPALAAGNTCVVKPASFTSVTACELVRLVHEAGIPPGVVNLVLGPGGVVGEQLVGDARVDLASFTGSNEVGEQVALAAARRGTRARLALGGKSANLVLADADLDRAVSGVLWSIYLHNGQVCTAGSRALVHRGLLPDFLALLREKAAGLALGDPLDPATDLGPLVSRQQVRTVARHVRTSLERGAGLLWGGCRPDPAELPPDLDAKAYYRPTAILDEDGRNPVSREEIFGPVLAVTPVESDEHALALANDSHYRLAGAVWSTDAERAWQVADRVRAETVWVNEYRTVDVTGPDPGRVPSRWDAFANDLDTYRTTRRVRVWPADHDNPHREVLGG</sequence>
<dbReference type="Pfam" id="PF00171">
    <property type="entry name" value="Aldedh"/>
    <property type="match status" value="1"/>
</dbReference>
<protein>
    <submittedName>
        <fullName evidence="3">Aldehyde dehydrogenase family protein</fullName>
    </submittedName>
</protein>
<dbReference type="EMBL" id="JBHTIW010000024">
    <property type="protein sequence ID" value="MFD0922704.1"/>
    <property type="molecule type" value="Genomic_DNA"/>
</dbReference>
<evidence type="ECO:0000259" key="2">
    <source>
        <dbReference type="Pfam" id="PF00171"/>
    </source>
</evidence>
<dbReference type="RefSeq" id="WP_345601532.1">
    <property type="nucleotide sequence ID" value="NZ_BAABLT010000035.1"/>
</dbReference>
<name>A0ABW3FVY1_9PSEU</name>
<dbReference type="Gene3D" id="3.40.605.10">
    <property type="entry name" value="Aldehyde Dehydrogenase, Chain A, domain 1"/>
    <property type="match status" value="1"/>
</dbReference>